<evidence type="ECO:0000313" key="3">
    <source>
        <dbReference type="Proteomes" id="UP000199050"/>
    </source>
</evidence>
<feature type="transmembrane region" description="Helical" evidence="1">
    <location>
        <begin position="171"/>
        <end position="192"/>
    </location>
</feature>
<dbReference type="AlphaFoldDB" id="A0A1G8RAG0"/>
<gene>
    <name evidence="2" type="ORF">SAMN05216192_11236</name>
</gene>
<dbReference type="InterPro" id="IPR001927">
    <property type="entry name" value="Na/Gal_symport"/>
</dbReference>
<proteinExistence type="predicted"/>
<protein>
    <submittedName>
        <fullName evidence="2">Glycoside/pentoside/hexuronide:cation symporter, GPH family</fullName>
    </submittedName>
</protein>
<keyword evidence="3" id="KW-1185">Reference proteome</keyword>
<sequence>MSTNVVTGENVNAVTGGSKPAKLGILEKFSYGLGDFASNLMWGIIGSFLLYFYTDVALIPVAATGTIMLVARIFDAVIDPVIGGFVDRTHTKWGQTKPYILFGIVPLSVMLVLTFYSPDVSNTWKIVYALVTYLVLGLLYSIVNIPYGALMPLMTRNTDEKSVLSSFRMGGMALGNIFVTACTTPLVVFFGGGSERQGYLLTSVLFAVLGLILFMIVYKNCQERYVLPPSSSKQREKGELIRTYKSAFRNGPWITTVLFALMLFIKLGSTVAITIFFCINVLHNPAMISVLLPLMYVAVAVSSFFTPMVLKRFKHRTSNIISLSLYSIGLVIMYFFIGNNTMLIAMWFIANICGAITSGSVFGMTADSVDYNEWKFNKRSEGTLYAGYSFSTKVGMAIGGAVVSFSLAIAGYHAAEVTPAVENSIKILFFAIPIVLSVLQIIIVMFYKLDKLHPQIVRELEQRNANA</sequence>
<evidence type="ECO:0000256" key="1">
    <source>
        <dbReference type="SAM" id="Phobius"/>
    </source>
</evidence>
<accession>A0A1G8RAG0</accession>
<dbReference type="Pfam" id="PF13347">
    <property type="entry name" value="MFS_2"/>
    <property type="match status" value="1"/>
</dbReference>
<dbReference type="CDD" id="cd17332">
    <property type="entry name" value="MFS_MelB_like"/>
    <property type="match status" value="1"/>
</dbReference>
<dbReference type="RefSeq" id="WP_090714658.1">
    <property type="nucleotide sequence ID" value="NZ_CBCSKY010000025.1"/>
</dbReference>
<dbReference type="InterPro" id="IPR039672">
    <property type="entry name" value="MFS_2"/>
</dbReference>
<dbReference type="GO" id="GO:0015293">
    <property type="term" value="F:symporter activity"/>
    <property type="evidence" value="ECO:0007669"/>
    <property type="project" value="InterPro"/>
</dbReference>
<dbReference type="STRING" id="1174501.SAMN05216192_11236"/>
<dbReference type="GO" id="GO:0006814">
    <property type="term" value="P:sodium ion transport"/>
    <property type="evidence" value="ECO:0007669"/>
    <property type="project" value="InterPro"/>
</dbReference>
<dbReference type="PANTHER" id="PTHR11328:SF24">
    <property type="entry name" value="MAJOR FACILITATOR SUPERFAMILY (MFS) PROFILE DOMAIN-CONTAINING PROTEIN"/>
    <property type="match status" value="1"/>
</dbReference>
<dbReference type="EMBL" id="FNDX01000012">
    <property type="protein sequence ID" value="SDJ13525.1"/>
    <property type="molecule type" value="Genomic_DNA"/>
</dbReference>
<feature type="transmembrane region" description="Helical" evidence="1">
    <location>
        <begin position="128"/>
        <end position="150"/>
    </location>
</feature>
<feature type="transmembrane region" description="Helical" evidence="1">
    <location>
        <begin position="198"/>
        <end position="218"/>
    </location>
</feature>
<dbReference type="GO" id="GO:0005886">
    <property type="term" value="C:plasma membrane"/>
    <property type="evidence" value="ECO:0007669"/>
    <property type="project" value="TreeGrafter"/>
</dbReference>
<evidence type="ECO:0000313" key="2">
    <source>
        <dbReference type="EMBL" id="SDJ13525.1"/>
    </source>
</evidence>
<dbReference type="GO" id="GO:0008643">
    <property type="term" value="P:carbohydrate transport"/>
    <property type="evidence" value="ECO:0007669"/>
    <property type="project" value="InterPro"/>
</dbReference>
<name>A0A1G8RAG0_9BACL</name>
<keyword evidence="1" id="KW-0472">Membrane</keyword>
<feature type="transmembrane region" description="Helical" evidence="1">
    <location>
        <begin position="288"/>
        <end position="310"/>
    </location>
</feature>
<dbReference type="PANTHER" id="PTHR11328">
    <property type="entry name" value="MAJOR FACILITATOR SUPERFAMILY DOMAIN-CONTAINING PROTEIN"/>
    <property type="match status" value="1"/>
</dbReference>
<keyword evidence="1" id="KW-0812">Transmembrane</keyword>
<feature type="transmembrane region" description="Helical" evidence="1">
    <location>
        <begin position="427"/>
        <end position="447"/>
    </location>
</feature>
<dbReference type="NCBIfam" id="TIGR00792">
    <property type="entry name" value="gph"/>
    <property type="match status" value="1"/>
</dbReference>
<dbReference type="Proteomes" id="UP000199050">
    <property type="component" value="Unassembled WGS sequence"/>
</dbReference>
<feature type="transmembrane region" description="Helical" evidence="1">
    <location>
        <begin position="253"/>
        <end position="282"/>
    </location>
</feature>
<feature type="transmembrane region" description="Helical" evidence="1">
    <location>
        <begin position="385"/>
        <end position="415"/>
    </location>
</feature>
<dbReference type="SUPFAM" id="SSF103473">
    <property type="entry name" value="MFS general substrate transporter"/>
    <property type="match status" value="1"/>
</dbReference>
<dbReference type="InterPro" id="IPR036259">
    <property type="entry name" value="MFS_trans_sf"/>
</dbReference>
<organism evidence="2 3">
    <name type="scientific">Paenibacillus typhae</name>
    <dbReference type="NCBI Taxonomy" id="1174501"/>
    <lineage>
        <taxon>Bacteria</taxon>
        <taxon>Bacillati</taxon>
        <taxon>Bacillota</taxon>
        <taxon>Bacilli</taxon>
        <taxon>Bacillales</taxon>
        <taxon>Paenibacillaceae</taxon>
        <taxon>Paenibacillus</taxon>
    </lineage>
</organism>
<feature type="transmembrane region" description="Helical" evidence="1">
    <location>
        <begin position="317"/>
        <end position="337"/>
    </location>
</feature>
<feature type="transmembrane region" description="Helical" evidence="1">
    <location>
        <begin position="29"/>
        <end position="51"/>
    </location>
</feature>
<dbReference type="Gene3D" id="1.20.1250.20">
    <property type="entry name" value="MFS general substrate transporter like domains"/>
    <property type="match status" value="2"/>
</dbReference>
<feature type="transmembrane region" description="Helical" evidence="1">
    <location>
        <begin position="343"/>
        <end position="364"/>
    </location>
</feature>
<feature type="transmembrane region" description="Helical" evidence="1">
    <location>
        <begin position="99"/>
        <end position="116"/>
    </location>
</feature>
<dbReference type="OrthoDB" id="9764596at2"/>
<keyword evidence="1" id="KW-1133">Transmembrane helix</keyword>
<reference evidence="3" key="1">
    <citation type="submission" date="2016-10" db="EMBL/GenBank/DDBJ databases">
        <authorList>
            <person name="Varghese N."/>
            <person name="Submissions S."/>
        </authorList>
    </citation>
    <scope>NUCLEOTIDE SEQUENCE [LARGE SCALE GENOMIC DNA]</scope>
    <source>
        <strain evidence="3">CGMCC 1.11012</strain>
    </source>
</reference>